<name>A0A8K0XZS4_9RHOB</name>
<evidence type="ECO:0000313" key="1">
    <source>
        <dbReference type="EMBL" id="MBL4917101.1"/>
    </source>
</evidence>
<dbReference type="AlphaFoldDB" id="A0A8K0XZS4"/>
<proteinExistence type="predicted"/>
<keyword evidence="2" id="KW-1185">Reference proteome</keyword>
<protein>
    <submittedName>
        <fullName evidence="1">DUF1127 domain-containing protein</fullName>
    </submittedName>
</protein>
<dbReference type="RefSeq" id="WP_202687939.1">
    <property type="nucleotide sequence ID" value="NZ_JAESVN010000003.1"/>
</dbReference>
<accession>A0A8K0XZS4</accession>
<reference evidence="1" key="1">
    <citation type="submission" date="2021-01" db="EMBL/GenBank/DDBJ databases">
        <title>Tabrizicola alba sp. nov. a motile alkaliphilic bacterium isolated from a soda lake.</title>
        <authorList>
            <person name="Szuroczki S."/>
            <person name="Abbaszade G."/>
            <person name="Schumann P."/>
            <person name="Toth E."/>
        </authorList>
    </citation>
    <scope>NUCLEOTIDE SEQUENCE</scope>
    <source>
        <strain evidence="1">DMG-N-6</strain>
    </source>
</reference>
<dbReference type="EMBL" id="JAESVN010000003">
    <property type="protein sequence ID" value="MBL4917101.1"/>
    <property type="molecule type" value="Genomic_DNA"/>
</dbReference>
<evidence type="ECO:0000313" key="2">
    <source>
        <dbReference type="Proteomes" id="UP000648908"/>
    </source>
</evidence>
<sequence>MAYAQTTNTITTPGIRATLARPFLAIWNVLLMIAEHGPRMDEVRKLNATSDEELAARGLTRASEVQRIFGHRMYL</sequence>
<dbReference type="Proteomes" id="UP000648908">
    <property type="component" value="Unassembled WGS sequence"/>
</dbReference>
<gene>
    <name evidence="1" type="ORF">JL811_07680</name>
</gene>
<comment type="caution">
    <text evidence="1">The sequence shown here is derived from an EMBL/GenBank/DDBJ whole genome shotgun (WGS) entry which is preliminary data.</text>
</comment>
<organism evidence="1 2">
    <name type="scientific">Szabonella alba</name>
    <dbReference type="NCBI Taxonomy" id="2804194"/>
    <lineage>
        <taxon>Bacteria</taxon>
        <taxon>Pseudomonadati</taxon>
        <taxon>Pseudomonadota</taxon>
        <taxon>Alphaproteobacteria</taxon>
        <taxon>Rhodobacterales</taxon>
        <taxon>Paracoccaceae</taxon>
        <taxon>Szabonella</taxon>
    </lineage>
</organism>